<protein>
    <submittedName>
        <fullName evidence="1">Uncharacterized protein</fullName>
    </submittedName>
</protein>
<organism evidence="1 2">
    <name type="scientific">Pseudoalteromonas caenipelagi</name>
    <dbReference type="NCBI Taxonomy" id="2726988"/>
    <lineage>
        <taxon>Bacteria</taxon>
        <taxon>Pseudomonadati</taxon>
        <taxon>Pseudomonadota</taxon>
        <taxon>Gammaproteobacteria</taxon>
        <taxon>Alteromonadales</taxon>
        <taxon>Pseudoalteromonadaceae</taxon>
        <taxon>Pseudoalteromonas</taxon>
    </lineage>
</organism>
<name>A0A849VBK8_9GAMM</name>
<dbReference type="AlphaFoldDB" id="A0A849VBK8"/>
<dbReference type="Proteomes" id="UP000586305">
    <property type="component" value="Unassembled WGS sequence"/>
</dbReference>
<keyword evidence="2" id="KW-1185">Reference proteome</keyword>
<evidence type="ECO:0000313" key="2">
    <source>
        <dbReference type="Proteomes" id="UP000586305"/>
    </source>
</evidence>
<sequence length="52" mass="5628">MKLKKVKLKALSADKNLSAKQTKEIAGGTFAYSKDYGACHTAPEFCPTVYAC</sequence>
<comment type="caution">
    <text evidence="1">The sequence shown here is derived from an EMBL/GenBank/DDBJ whole genome shotgun (WGS) entry which is preliminary data.</text>
</comment>
<reference evidence="1 2" key="1">
    <citation type="submission" date="2020-04" db="EMBL/GenBank/DDBJ databases">
        <title>Pseudoalteromonas caenipelagi sp. nov., isolated from a tidal flat.</title>
        <authorList>
            <person name="Park S."/>
            <person name="Yoon J.-H."/>
        </authorList>
    </citation>
    <scope>NUCLEOTIDE SEQUENCE [LARGE SCALE GENOMIC DNA]</scope>
    <source>
        <strain evidence="1 2">JBTF-M23</strain>
    </source>
</reference>
<dbReference type="EMBL" id="JABBPG010000003">
    <property type="protein sequence ID" value="NOU51029.1"/>
    <property type="molecule type" value="Genomic_DNA"/>
</dbReference>
<proteinExistence type="predicted"/>
<evidence type="ECO:0000313" key="1">
    <source>
        <dbReference type="EMBL" id="NOU51029.1"/>
    </source>
</evidence>
<accession>A0A849VBK8</accession>
<gene>
    <name evidence="1" type="ORF">HG263_10840</name>
</gene>
<dbReference type="RefSeq" id="WP_171626086.1">
    <property type="nucleotide sequence ID" value="NZ_JABBPG010000003.1"/>
</dbReference>